<accession>A0AAE0HRE1</accession>
<evidence type="ECO:0000256" key="1">
    <source>
        <dbReference type="SAM" id="MobiDB-lite"/>
    </source>
</evidence>
<proteinExistence type="predicted"/>
<name>A0AAE0HRE1_9PEZI</name>
<feature type="transmembrane region" description="Helical" evidence="2">
    <location>
        <begin position="79"/>
        <end position="101"/>
    </location>
</feature>
<dbReference type="RefSeq" id="XP_062664844.1">
    <property type="nucleotide sequence ID" value="XM_062801668.1"/>
</dbReference>
<feature type="region of interest" description="Disordered" evidence="1">
    <location>
        <begin position="305"/>
        <end position="329"/>
    </location>
</feature>
<evidence type="ECO:0000313" key="4">
    <source>
        <dbReference type="Proteomes" id="UP001278766"/>
    </source>
</evidence>
<keyword evidence="2" id="KW-0812">Transmembrane</keyword>
<dbReference type="AlphaFoldDB" id="A0AAE0HRE1"/>
<keyword evidence="4" id="KW-1185">Reference proteome</keyword>
<keyword evidence="2" id="KW-0472">Membrane</keyword>
<organism evidence="3 4">
    <name type="scientific">Chaetomium fimeti</name>
    <dbReference type="NCBI Taxonomy" id="1854472"/>
    <lineage>
        <taxon>Eukaryota</taxon>
        <taxon>Fungi</taxon>
        <taxon>Dikarya</taxon>
        <taxon>Ascomycota</taxon>
        <taxon>Pezizomycotina</taxon>
        <taxon>Sordariomycetes</taxon>
        <taxon>Sordariomycetidae</taxon>
        <taxon>Sordariales</taxon>
        <taxon>Chaetomiaceae</taxon>
        <taxon>Chaetomium</taxon>
    </lineage>
</organism>
<evidence type="ECO:0000256" key="2">
    <source>
        <dbReference type="SAM" id="Phobius"/>
    </source>
</evidence>
<dbReference type="EMBL" id="JAUEPN010000001">
    <property type="protein sequence ID" value="KAK3301330.1"/>
    <property type="molecule type" value="Genomic_DNA"/>
</dbReference>
<gene>
    <name evidence="3" type="ORF">B0H64DRAFT_35910</name>
</gene>
<feature type="region of interest" description="Disordered" evidence="1">
    <location>
        <begin position="1"/>
        <end position="81"/>
    </location>
</feature>
<keyword evidence="2" id="KW-1133">Transmembrane helix</keyword>
<sequence length="643" mass="71697">MSPPTELERPFRRRSSRRRASGGDGSSGNSNREGHDDGYPDGYHGSNEEASIDNTPSSRRPSRRDRRPGMSRGTAQPRVGNQGTLLGCLAAIVMAVAFWAWRGRGWAGDPRVNIRVSKLQPRDMDIVASPSPLNDFITVAETAMNASLHLFLPHRTSNITFALDAPGLRRVDVASWLPSAQVHVWVKPPERLGHHELGRPLKAEHAPLVVSLANATLTLELMEKLWPVLLYAAKDLLVSSLPPEHSDYHSLNESLAEPWKPELISLVRADQIWRDLYNMGRSWPLDSRNFLLGLGYDIKLGVKERTQTTKGRNGRSSSAGAPKIGSAELPDPHELLQKARRYAVPGYTLPRYLASLRPPSNASIQLDMMLMSLTRRPTADLGYPSDAPRKDGGLWMGFRGPCHAGEPLRETAEGRCRGPGRGYVPYMPYHSTVDTECLGSDCIPALRDALCDAEEFLSAMAAAAGRVKAAVAEERGTKSRLGRLFGHFHEDETEKRIQTLDRALAAFHALYPALQMQRRLLAGVAARLQHACILQDALRDRVRSALSDKSWWWDLEWDADRRKVVLAYAMLPEIQETLALLKNVSDRIEAEDTAIWELQDPIKQAARLLKTEVSAGWIERIGLGNLQMAKRPVLVKPRRYPHF</sequence>
<reference evidence="3" key="2">
    <citation type="submission" date="2023-06" db="EMBL/GenBank/DDBJ databases">
        <authorList>
            <consortium name="Lawrence Berkeley National Laboratory"/>
            <person name="Haridas S."/>
            <person name="Hensen N."/>
            <person name="Bonometti L."/>
            <person name="Westerberg I."/>
            <person name="Brannstrom I.O."/>
            <person name="Guillou S."/>
            <person name="Cros-Aarteil S."/>
            <person name="Calhoun S."/>
            <person name="Kuo A."/>
            <person name="Mondo S."/>
            <person name="Pangilinan J."/>
            <person name="Riley R."/>
            <person name="Labutti K."/>
            <person name="Andreopoulos B."/>
            <person name="Lipzen A."/>
            <person name="Chen C."/>
            <person name="Yanf M."/>
            <person name="Daum C."/>
            <person name="Ng V."/>
            <person name="Clum A."/>
            <person name="Steindorff A."/>
            <person name="Ohm R."/>
            <person name="Martin F."/>
            <person name="Silar P."/>
            <person name="Natvig D."/>
            <person name="Lalanne C."/>
            <person name="Gautier V."/>
            <person name="Ament-Velasquez S.L."/>
            <person name="Kruys A."/>
            <person name="Hutchinson M.I."/>
            <person name="Powell A.J."/>
            <person name="Barry K."/>
            <person name="Miller A.N."/>
            <person name="Grigoriev I.V."/>
            <person name="Debuchy R."/>
            <person name="Gladieux P."/>
            <person name="Thoren M.H."/>
            <person name="Johannesson H."/>
        </authorList>
    </citation>
    <scope>NUCLEOTIDE SEQUENCE</scope>
    <source>
        <strain evidence="3">CBS 168.71</strain>
    </source>
</reference>
<evidence type="ECO:0000313" key="3">
    <source>
        <dbReference type="EMBL" id="KAK3301330.1"/>
    </source>
</evidence>
<comment type="caution">
    <text evidence="3">The sequence shown here is derived from an EMBL/GenBank/DDBJ whole genome shotgun (WGS) entry which is preliminary data.</text>
</comment>
<protein>
    <submittedName>
        <fullName evidence="3">Uncharacterized protein</fullName>
    </submittedName>
</protein>
<feature type="compositionally biased region" description="Basic and acidic residues" evidence="1">
    <location>
        <begin position="1"/>
        <end position="10"/>
    </location>
</feature>
<dbReference type="GeneID" id="87838616"/>
<feature type="compositionally biased region" description="Basic residues" evidence="1">
    <location>
        <begin position="11"/>
        <end position="20"/>
    </location>
</feature>
<dbReference type="Proteomes" id="UP001278766">
    <property type="component" value="Unassembled WGS sequence"/>
</dbReference>
<reference evidence="3" key="1">
    <citation type="journal article" date="2023" name="Mol. Phylogenet. Evol.">
        <title>Genome-scale phylogeny and comparative genomics of the fungal order Sordariales.</title>
        <authorList>
            <person name="Hensen N."/>
            <person name="Bonometti L."/>
            <person name="Westerberg I."/>
            <person name="Brannstrom I.O."/>
            <person name="Guillou S."/>
            <person name="Cros-Aarteil S."/>
            <person name="Calhoun S."/>
            <person name="Haridas S."/>
            <person name="Kuo A."/>
            <person name="Mondo S."/>
            <person name="Pangilinan J."/>
            <person name="Riley R."/>
            <person name="LaButti K."/>
            <person name="Andreopoulos B."/>
            <person name="Lipzen A."/>
            <person name="Chen C."/>
            <person name="Yan M."/>
            <person name="Daum C."/>
            <person name="Ng V."/>
            <person name="Clum A."/>
            <person name="Steindorff A."/>
            <person name="Ohm R.A."/>
            <person name="Martin F."/>
            <person name="Silar P."/>
            <person name="Natvig D.O."/>
            <person name="Lalanne C."/>
            <person name="Gautier V."/>
            <person name="Ament-Velasquez S.L."/>
            <person name="Kruys A."/>
            <person name="Hutchinson M.I."/>
            <person name="Powell A.J."/>
            <person name="Barry K."/>
            <person name="Miller A.N."/>
            <person name="Grigoriev I.V."/>
            <person name="Debuchy R."/>
            <person name="Gladieux P."/>
            <person name="Hiltunen Thoren M."/>
            <person name="Johannesson H."/>
        </authorList>
    </citation>
    <scope>NUCLEOTIDE SEQUENCE</scope>
    <source>
        <strain evidence="3">CBS 168.71</strain>
    </source>
</reference>
<feature type="compositionally biased region" description="Polar residues" evidence="1">
    <location>
        <begin position="308"/>
        <end position="319"/>
    </location>
</feature>